<dbReference type="OrthoDB" id="116243at2"/>
<dbReference type="RefSeq" id="WP_015660607.1">
    <property type="nucleotide sequence ID" value="NC_020504.1"/>
</dbReference>
<keyword evidence="3" id="KW-1185">Reference proteome</keyword>
<evidence type="ECO:0000313" key="2">
    <source>
        <dbReference type="EMBL" id="CCK30271.1"/>
    </source>
</evidence>
<protein>
    <recommendedName>
        <fullName evidence="1">MEDS domain-containing protein</fullName>
    </recommendedName>
</protein>
<gene>
    <name evidence="2" type="ORF">BN159_5892</name>
</gene>
<dbReference type="InterPro" id="IPR025847">
    <property type="entry name" value="MEDS_domain"/>
</dbReference>
<dbReference type="HOGENOM" id="CLU_070586_0_0_11"/>
<dbReference type="PATRIC" id="fig|1214101.3.peg.5976"/>
<organism evidence="2 3">
    <name type="scientific">Streptomyces davaonensis (strain DSM 101723 / JCM 4913 / KCC S-0913 / 768)</name>
    <dbReference type="NCBI Taxonomy" id="1214101"/>
    <lineage>
        <taxon>Bacteria</taxon>
        <taxon>Bacillati</taxon>
        <taxon>Actinomycetota</taxon>
        <taxon>Actinomycetes</taxon>
        <taxon>Kitasatosporales</taxon>
        <taxon>Streptomycetaceae</taxon>
        <taxon>Streptomyces</taxon>
    </lineage>
</organism>
<name>K4R1W6_STRDJ</name>
<dbReference type="Proteomes" id="UP000008043">
    <property type="component" value="Chromosome"/>
</dbReference>
<proteinExistence type="predicted"/>
<dbReference type="Pfam" id="PF14417">
    <property type="entry name" value="MEDS"/>
    <property type="match status" value="1"/>
</dbReference>
<dbReference type="STRING" id="1214101.BN159_5892"/>
<accession>K4R1W6</accession>
<sequence length="281" mass="30945">MEHPERTERTVPVERLQLGDHALMEAGDGESSWAVFTAYTRTSLARREKVLLVIDPDDLQDDEVVALLDQSGTGASAARASGQLALKRTPQMYLPDGRFRKERTIELYRAEVERAHEEGWAGLRVAADMGWAPRAGLAEEVLLDYEASVAPLFADPLFTAICWYDRQRFGRGLLDGVARLHPLRVAETSGTRADFVETLREAVAARQDTSRPTRITLDLRDLCFMEAHCAWQLISLAGSLPRGSEVTVHCGELLALVLRQLGADNAPQLVLDVLAEEGAAG</sequence>
<evidence type="ECO:0000313" key="3">
    <source>
        <dbReference type="Proteomes" id="UP000008043"/>
    </source>
</evidence>
<dbReference type="KEGG" id="sdv:BN159_5892"/>
<reference evidence="2 3" key="1">
    <citation type="journal article" date="2012" name="J. Bacteriol.">
        <title>Genome sequence of the bacterium Streptomyces davawensis JCM 4913 and heterologous production of the unique antibiotic roseoflavin.</title>
        <authorList>
            <person name="Jankowitsch F."/>
            <person name="Schwarz J."/>
            <person name="Ruckert C."/>
            <person name="Gust B."/>
            <person name="Szczepanowski R."/>
            <person name="Blom J."/>
            <person name="Pelzer S."/>
            <person name="Kalinowski J."/>
            <person name="Mack M."/>
        </authorList>
    </citation>
    <scope>NUCLEOTIDE SEQUENCE [LARGE SCALE GENOMIC DNA]</scope>
    <source>
        <strain evidence="3">DSM 101723 / JCM 4913 / KCC S-0913 / 768</strain>
    </source>
</reference>
<feature type="domain" description="MEDS" evidence="1">
    <location>
        <begin position="20"/>
        <end position="182"/>
    </location>
</feature>
<dbReference type="eggNOG" id="COG1366">
    <property type="taxonomic scope" value="Bacteria"/>
</dbReference>
<dbReference type="AlphaFoldDB" id="K4R1W6"/>
<dbReference type="EMBL" id="HE971709">
    <property type="protein sequence ID" value="CCK30271.1"/>
    <property type="molecule type" value="Genomic_DNA"/>
</dbReference>
<evidence type="ECO:0000259" key="1">
    <source>
        <dbReference type="Pfam" id="PF14417"/>
    </source>
</evidence>